<gene>
    <name evidence="2" type="ORF">M2350_000310</name>
</gene>
<dbReference type="RefSeq" id="WP_259092676.1">
    <property type="nucleotide sequence ID" value="NZ_CP130454.1"/>
</dbReference>
<dbReference type="Proteomes" id="UP001204798">
    <property type="component" value="Unassembled WGS sequence"/>
</dbReference>
<evidence type="ECO:0000313" key="3">
    <source>
        <dbReference type="Proteomes" id="UP001204798"/>
    </source>
</evidence>
<sequence>MRQPVAWWKWVVIVIGLLIIAVGVGRWVYHRVSASKAPPPPASPEEAAKELEAYYGYPVKPPARR</sequence>
<evidence type="ECO:0000313" key="2">
    <source>
        <dbReference type="EMBL" id="MCS3917913.1"/>
    </source>
</evidence>
<keyword evidence="3" id="KW-1185">Reference proteome</keyword>
<keyword evidence="1" id="KW-0812">Transmembrane</keyword>
<comment type="caution">
    <text evidence="2">The sequence shown here is derived from an EMBL/GenBank/DDBJ whole genome shotgun (WGS) entry which is preliminary data.</text>
</comment>
<keyword evidence="1" id="KW-0472">Membrane</keyword>
<evidence type="ECO:0000256" key="1">
    <source>
        <dbReference type="SAM" id="Phobius"/>
    </source>
</evidence>
<proteinExistence type="predicted"/>
<organism evidence="2 3">
    <name type="scientific">Candidatus Fervidibacter sacchari</name>
    <dbReference type="NCBI Taxonomy" id="1448929"/>
    <lineage>
        <taxon>Bacteria</taxon>
        <taxon>Candidatus Fervidibacterota</taxon>
        <taxon>Candidatus Fervidibacter</taxon>
    </lineage>
</organism>
<feature type="transmembrane region" description="Helical" evidence="1">
    <location>
        <begin position="6"/>
        <end position="29"/>
    </location>
</feature>
<reference evidence="2 3" key="1">
    <citation type="submission" date="2022-08" db="EMBL/GenBank/DDBJ databases">
        <title>Bacterial and archaeal communities from various locations to study Microbial Dark Matter (Phase II).</title>
        <authorList>
            <person name="Stepanauskas R."/>
        </authorList>
    </citation>
    <scope>NUCLEOTIDE SEQUENCE [LARGE SCALE GENOMIC DNA]</scope>
    <source>
        <strain evidence="2 3">PD1</strain>
    </source>
</reference>
<keyword evidence="1" id="KW-1133">Transmembrane helix</keyword>
<name>A0ABT2EIZ0_9BACT</name>
<dbReference type="EMBL" id="JANUCP010000001">
    <property type="protein sequence ID" value="MCS3917913.1"/>
    <property type="molecule type" value="Genomic_DNA"/>
</dbReference>
<accession>A0ABT2EIZ0</accession>
<protein>
    <submittedName>
        <fullName evidence="2">Uncharacterized protein</fullName>
    </submittedName>
</protein>